<dbReference type="STRING" id="90262.A0A1X2HWW2"/>
<dbReference type="PANTHER" id="PTHR24148:SF64">
    <property type="entry name" value="HETEROKARYON INCOMPATIBILITY DOMAIN-CONTAINING PROTEIN"/>
    <property type="match status" value="1"/>
</dbReference>
<sequence>MTIDDQLEHRPEELVCNTTQKQKPFHVVLIDIKKAAENDEIYCIENPLEDDDLAYVALSYRWGELQETLVDTHLGYIASITSFDLKDFIDLCKMISLESDLQHIKYVWVDAICVDQTNYERRKATIYQMTNIYEKAKYILAVPDLHLKHLIETNVTNYRVIEGSFIHHKYIYHLIHGNTEQLIAFDEKLLKELKVPNGSRQWLTKYTEYFMEGFMESRSHYSVRYNSENALDHIYQVSRTIHPQPQGERKSKQQQQKKKHQKEKRTNDTSDPVCKGVDCEEKICPLYLFEASHDPSSSSGAKRYWKQKILERNKSIRRSMELLQTLIVDWSSRVWVISEYSIARKKNNLKYWFTQLAPDSTTFFYYKHLKDPFTFFKFDFDAPVSDNDFSSTYTVRYVHMADHTGAMSDPVQAKFHYLMSNQLQGRSFLNMMLKSKASKCEDRFYAVLPLFSKYKHMLTHQVVDHWHVDSMAAVKLQLFEWMDTKDKLALLFLAGRYNALGQSHILPTFATTTITWGERPAEESVTSNQVDDDVFNFDLTQPSVLTLHHSQANDDDDHGGHDDPGLYFLHLKPKRYRLYEKAHTPEIKNAMLFKRLQLNDDDDLRLVKIVSRDIETDHQMEHPCIFLLGSLKKNKWILMVKYLLPAHAVKAFTEETNSDGFNIY</sequence>
<dbReference type="InterPro" id="IPR052895">
    <property type="entry name" value="HetReg/Transcr_Mod"/>
</dbReference>
<protein>
    <recommendedName>
        <fullName evidence="2">Heterokaryon incompatibility domain-containing protein</fullName>
    </recommendedName>
</protein>
<reference evidence="3 4" key="1">
    <citation type="submission" date="2016-07" db="EMBL/GenBank/DDBJ databases">
        <title>Pervasive Adenine N6-methylation of Active Genes in Fungi.</title>
        <authorList>
            <consortium name="DOE Joint Genome Institute"/>
            <person name="Mondo S.J."/>
            <person name="Dannebaum R.O."/>
            <person name="Kuo R.C."/>
            <person name="Labutti K."/>
            <person name="Haridas S."/>
            <person name="Kuo A."/>
            <person name="Salamov A."/>
            <person name="Ahrendt S.R."/>
            <person name="Lipzen A."/>
            <person name="Sullivan W."/>
            <person name="Andreopoulos W.B."/>
            <person name="Clum A."/>
            <person name="Lindquist E."/>
            <person name="Daum C."/>
            <person name="Ramamoorthy G.K."/>
            <person name="Gryganskyi A."/>
            <person name="Culley D."/>
            <person name="Magnuson J.K."/>
            <person name="James T.Y."/>
            <person name="O'Malley M.A."/>
            <person name="Stajich J.E."/>
            <person name="Spatafora J.W."/>
            <person name="Visel A."/>
            <person name="Grigoriev I.V."/>
        </authorList>
    </citation>
    <scope>NUCLEOTIDE SEQUENCE [LARGE SCALE GENOMIC DNA]</scope>
    <source>
        <strain evidence="3 4">NRRL 1336</strain>
    </source>
</reference>
<dbReference type="PANTHER" id="PTHR24148">
    <property type="entry name" value="ANKYRIN REPEAT DOMAIN-CONTAINING PROTEIN 39 HOMOLOG-RELATED"/>
    <property type="match status" value="1"/>
</dbReference>
<feature type="region of interest" description="Disordered" evidence="1">
    <location>
        <begin position="241"/>
        <end position="271"/>
    </location>
</feature>
<dbReference type="EMBL" id="MCGE01000053">
    <property type="protein sequence ID" value="ORZ04135.1"/>
    <property type="molecule type" value="Genomic_DNA"/>
</dbReference>
<dbReference type="Proteomes" id="UP000193560">
    <property type="component" value="Unassembled WGS sequence"/>
</dbReference>
<dbReference type="InterPro" id="IPR010730">
    <property type="entry name" value="HET"/>
</dbReference>
<dbReference type="Pfam" id="PF06985">
    <property type="entry name" value="HET"/>
    <property type="match status" value="1"/>
</dbReference>
<proteinExistence type="predicted"/>
<accession>A0A1X2HWW2</accession>
<name>A0A1X2HWW2_9FUNG</name>
<organism evidence="3 4">
    <name type="scientific">Absidia repens</name>
    <dbReference type="NCBI Taxonomy" id="90262"/>
    <lineage>
        <taxon>Eukaryota</taxon>
        <taxon>Fungi</taxon>
        <taxon>Fungi incertae sedis</taxon>
        <taxon>Mucoromycota</taxon>
        <taxon>Mucoromycotina</taxon>
        <taxon>Mucoromycetes</taxon>
        <taxon>Mucorales</taxon>
        <taxon>Cunninghamellaceae</taxon>
        <taxon>Absidia</taxon>
    </lineage>
</organism>
<evidence type="ECO:0000256" key="1">
    <source>
        <dbReference type="SAM" id="MobiDB-lite"/>
    </source>
</evidence>
<evidence type="ECO:0000313" key="4">
    <source>
        <dbReference type="Proteomes" id="UP000193560"/>
    </source>
</evidence>
<evidence type="ECO:0000259" key="2">
    <source>
        <dbReference type="Pfam" id="PF06985"/>
    </source>
</evidence>
<feature type="domain" description="Heterokaryon incompatibility" evidence="2">
    <location>
        <begin position="55"/>
        <end position="142"/>
    </location>
</feature>
<dbReference type="AlphaFoldDB" id="A0A1X2HWW2"/>
<dbReference type="OrthoDB" id="5125733at2759"/>
<gene>
    <name evidence="3" type="ORF">BCR42DRAFT_457300</name>
</gene>
<keyword evidence="4" id="KW-1185">Reference proteome</keyword>
<comment type="caution">
    <text evidence="3">The sequence shown here is derived from an EMBL/GenBank/DDBJ whole genome shotgun (WGS) entry which is preliminary data.</text>
</comment>
<evidence type="ECO:0000313" key="3">
    <source>
        <dbReference type="EMBL" id="ORZ04135.1"/>
    </source>
</evidence>